<evidence type="ECO:0000313" key="3">
    <source>
        <dbReference type="EMBL" id="MER6903914.1"/>
    </source>
</evidence>
<dbReference type="Pfam" id="PF24096">
    <property type="entry name" value="DUF7379"/>
    <property type="match status" value="1"/>
</dbReference>
<keyword evidence="4" id="KW-1185">Reference proteome</keyword>
<evidence type="ECO:0000256" key="1">
    <source>
        <dbReference type="SAM" id="SignalP"/>
    </source>
</evidence>
<evidence type="ECO:0000259" key="2">
    <source>
        <dbReference type="Pfam" id="PF24096"/>
    </source>
</evidence>
<feature type="signal peptide" evidence="1">
    <location>
        <begin position="1"/>
        <end position="28"/>
    </location>
</feature>
<dbReference type="InterPro" id="IPR055803">
    <property type="entry name" value="DUF7379"/>
</dbReference>
<dbReference type="InterPro" id="IPR029058">
    <property type="entry name" value="AB_hydrolase_fold"/>
</dbReference>
<feature type="chain" id="PRO_5046749930" description="DUF7379 domain-containing protein" evidence="1">
    <location>
        <begin position="29"/>
        <end position="289"/>
    </location>
</feature>
<protein>
    <recommendedName>
        <fullName evidence="2">DUF7379 domain-containing protein</fullName>
    </recommendedName>
</protein>
<evidence type="ECO:0000313" key="4">
    <source>
        <dbReference type="Proteomes" id="UP001490330"/>
    </source>
</evidence>
<dbReference type="RefSeq" id="WP_350724249.1">
    <property type="nucleotide sequence ID" value="NZ_JBEPCO010000052.1"/>
</dbReference>
<organism evidence="3 4">
    <name type="scientific">Streptomyces flaveolus</name>
    <dbReference type="NCBI Taxonomy" id="67297"/>
    <lineage>
        <taxon>Bacteria</taxon>
        <taxon>Bacillati</taxon>
        <taxon>Actinomycetota</taxon>
        <taxon>Actinomycetes</taxon>
        <taxon>Kitasatosporales</taxon>
        <taxon>Streptomycetaceae</taxon>
        <taxon>Streptomyces</taxon>
    </lineage>
</organism>
<comment type="caution">
    <text evidence="3">The sequence shown here is derived from an EMBL/GenBank/DDBJ whole genome shotgun (WGS) entry which is preliminary data.</text>
</comment>
<reference evidence="3 4" key="1">
    <citation type="submission" date="2024-06" db="EMBL/GenBank/DDBJ databases">
        <title>The Natural Products Discovery Center: Release of the First 8490 Sequenced Strains for Exploring Actinobacteria Biosynthetic Diversity.</title>
        <authorList>
            <person name="Kalkreuter E."/>
            <person name="Kautsar S.A."/>
            <person name="Yang D."/>
            <person name="Bader C.D."/>
            <person name="Teijaro C.N."/>
            <person name="Fluegel L."/>
            <person name="Davis C.M."/>
            <person name="Simpson J.R."/>
            <person name="Lauterbach L."/>
            <person name="Steele A.D."/>
            <person name="Gui C."/>
            <person name="Meng S."/>
            <person name="Li G."/>
            <person name="Viehrig K."/>
            <person name="Ye F."/>
            <person name="Su P."/>
            <person name="Kiefer A.F."/>
            <person name="Nichols A."/>
            <person name="Cepeda A.J."/>
            <person name="Yan W."/>
            <person name="Fan B."/>
            <person name="Jiang Y."/>
            <person name="Adhikari A."/>
            <person name="Zheng C.-J."/>
            <person name="Schuster L."/>
            <person name="Cowan T.M."/>
            <person name="Smanski M.J."/>
            <person name="Chevrette M.G."/>
            <person name="De Carvalho L.P.S."/>
            <person name="Shen B."/>
        </authorList>
    </citation>
    <scope>NUCLEOTIDE SEQUENCE [LARGE SCALE GENOMIC DNA]</scope>
    <source>
        <strain evidence="3 4">NPDC000632</strain>
    </source>
</reference>
<accession>A0ABV1VCY3</accession>
<sequence>MKRIAARLGTTLALCLLALLHQSLPANAAPVRDNSAARPVYFVPGFSFTSGTHDCWNGYWRNMSEAMRSYGWTGTYHTVSFYDGDTNCNTKILNGGTRNVPVKELGRLLAWNIYSSYSKNNISIDVVAHSMGGLVTRAALTGVARKESGWPPYLYIEDVVTLSTPHQGTNWATSCSVVWQQCADLRPGSALLGWLYNAPQSAQGTDWTLVGAQDDDIVSNESATGMSGAGHTVIYRSGQGIEHSSITDIRSGSYGLWYWNYHEGTSYWSGSGGPPTYIANNAIYHWWKW</sequence>
<dbReference type="Proteomes" id="UP001490330">
    <property type="component" value="Unassembled WGS sequence"/>
</dbReference>
<name>A0ABV1VCY3_9ACTN</name>
<dbReference type="SUPFAM" id="SSF53474">
    <property type="entry name" value="alpha/beta-Hydrolases"/>
    <property type="match status" value="1"/>
</dbReference>
<dbReference type="Gene3D" id="3.40.50.1820">
    <property type="entry name" value="alpha/beta hydrolase"/>
    <property type="match status" value="1"/>
</dbReference>
<gene>
    <name evidence="3" type="ORF">ABT322_09020</name>
</gene>
<feature type="domain" description="DUF7379" evidence="2">
    <location>
        <begin position="112"/>
        <end position="175"/>
    </location>
</feature>
<proteinExistence type="predicted"/>
<dbReference type="EMBL" id="JBEPCV010000005">
    <property type="protein sequence ID" value="MER6903914.1"/>
    <property type="molecule type" value="Genomic_DNA"/>
</dbReference>
<keyword evidence="1" id="KW-0732">Signal</keyword>